<comment type="caution">
    <text evidence="2">The sequence shown here is derived from an EMBL/GenBank/DDBJ whole genome shotgun (WGS) entry which is preliminary data.</text>
</comment>
<dbReference type="InterPro" id="IPR013108">
    <property type="entry name" value="Amidohydro_3"/>
</dbReference>
<dbReference type="Proteomes" id="UP000025756">
    <property type="component" value="Unassembled WGS sequence"/>
</dbReference>
<name>A0ABR4RLG3_BORBO</name>
<gene>
    <name evidence="2" type="ORF">L490_0232</name>
</gene>
<evidence type="ECO:0000259" key="1">
    <source>
        <dbReference type="Pfam" id="PF07969"/>
    </source>
</evidence>
<dbReference type="CDD" id="cd01300">
    <property type="entry name" value="YtcJ_like"/>
    <property type="match status" value="1"/>
</dbReference>
<dbReference type="SUPFAM" id="SSF51556">
    <property type="entry name" value="Metallo-dependent hydrolases"/>
    <property type="match status" value="1"/>
</dbReference>
<sequence length="570" mass="62986">MNHRPRTHRPVGRPTYYRRTYMTLSPTTIFPARCIHTMNATQPRATHVAVREGRILDVGDASLREAWPDAVVDSRFSDKVLLPGLIEGHSHLLEGGMWRFVYVGYYDRRGPDGRVWPGLKSYEAVIERLREAEALMPDAQAPLLAWGFDPIHFGGQRMTTCHLDQVSKTRRIVVLHASVHLLNVNTAMLRQADIHAGLRIDGIVRAADGTPTGELQEFAAMFMVFKHIGNVFFDAGQSEEGIRNFAKIAQQAGVTTATDLSHALADDMVDNLVRVTGEDDFPLRLVAAYSPMRDMNGRSVDRVLGAMQRNTAKLHFGLVKLVIDGSIQGYTARVRWPGYHNGAPNGMWIIAPQQLRELLMEYHKAGLTIHIHTNGDEATEVAMDALESVLAEYPRWDHRHTLQHCQMADAAQFRRMARLGMCANLFANHLYFWGDAHYTDTLGPARAFRMNAAKTALQAGVPISLHSDAPITPIGPLFTAWCAVNRVTAGGRILGSQERIPVMDALHAMTLGAAYTLKLDHLIGSIEVGKLADFAVLEADPLEIAPQDLAGIGIWGTVLGGRSFPAPQLS</sequence>
<protein>
    <submittedName>
        <fullName evidence="2">Amidohydrolase family protein</fullName>
    </submittedName>
</protein>
<dbReference type="InterPro" id="IPR033932">
    <property type="entry name" value="YtcJ-like"/>
</dbReference>
<accession>A0ABR4RLG3</accession>
<proteinExistence type="predicted"/>
<dbReference type="Gene3D" id="3.10.310.70">
    <property type="match status" value="1"/>
</dbReference>
<dbReference type="PANTHER" id="PTHR22642">
    <property type="entry name" value="IMIDAZOLONEPROPIONASE"/>
    <property type="match status" value="1"/>
</dbReference>
<dbReference type="Gene3D" id="3.20.20.140">
    <property type="entry name" value="Metal-dependent hydrolases"/>
    <property type="match status" value="1"/>
</dbReference>
<dbReference type="Pfam" id="PF07969">
    <property type="entry name" value="Amidohydro_3"/>
    <property type="match status" value="1"/>
</dbReference>
<evidence type="ECO:0000313" key="2">
    <source>
        <dbReference type="EMBL" id="KCV37841.1"/>
    </source>
</evidence>
<keyword evidence="3" id="KW-1185">Reference proteome</keyword>
<dbReference type="EMBL" id="JGWH01000024">
    <property type="protein sequence ID" value="KCV37841.1"/>
    <property type="molecule type" value="Genomic_DNA"/>
</dbReference>
<organism evidence="2 3">
    <name type="scientific">Bordetella bronchiseptica 00-P-2796</name>
    <dbReference type="NCBI Taxonomy" id="1331199"/>
    <lineage>
        <taxon>Bacteria</taxon>
        <taxon>Pseudomonadati</taxon>
        <taxon>Pseudomonadota</taxon>
        <taxon>Betaproteobacteria</taxon>
        <taxon>Burkholderiales</taxon>
        <taxon>Alcaligenaceae</taxon>
        <taxon>Bordetella</taxon>
    </lineage>
</organism>
<dbReference type="Gene3D" id="2.30.40.10">
    <property type="entry name" value="Urease, subunit C, domain 1"/>
    <property type="match status" value="1"/>
</dbReference>
<dbReference type="SUPFAM" id="SSF51338">
    <property type="entry name" value="Composite domain of metallo-dependent hydrolases"/>
    <property type="match status" value="1"/>
</dbReference>
<dbReference type="PANTHER" id="PTHR22642:SF2">
    <property type="entry name" value="PROTEIN LONG AFTER FAR-RED 3"/>
    <property type="match status" value="1"/>
</dbReference>
<reference evidence="2 3" key="1">
    <citation type="submission" date="2014-03" db="EMBL/GenBank/DDBJ databases">
        <title>Genome sequence of Bordetella bronchiseptica.</title>
        <authorList>
            <person name="Harvill E."/>
            <person name="Goodfield L.L."/>
            <person name="Ivanov Y.V."/>
            <person name="Meyer J.A."/>
            <person name="Muse S.J."/>
            <person name="Jacobs N."/>
            <person name="Bendor L."/>
            <person name="Smallridge W.E."/>
            <person name="Brinkac L.M."/>
            <person name="Sanka R."/>
            <person name="Kim M."/>
            <person name="Losada L."/>
        </authorList>
    </citation>
    <scope>NUCLEOTIDE SEQUENCE [LARGE SCALE GENOMIC DNA]</scope>
    <source>
        <strain evidence="2 3">00-P-2796</strain>
    </source>
</reference>
<dbReference type="InterPro" id="IPR032466">
    <property type="entry name" value="Metal_Hydrolase"/>
</dbReference>
<feature type="domain" description="Amidohydrolase 3" evidence="1">
    <location>
        <begin position="78"/>
        <end position="562"/>
    </location>
</feature>
<dbReference type="InterPro" id="IPR011059">
    <property type="entry name" value="Metal-dep_hydrolase_composite"/>
</dbReference>
<evidence type="ECO:0000313" key="3">
    <source>
        <dbReference type="Proteomes" id="UP000025756"/>
    </source>
</evidence>